<keyword evidence="3" id="KW-0256">Endoplasmic reticulum</keyword>
<sequence>EEIRIKIKSMFKHAYDSYFYNAFPLGNLKPLSCRGGKFELSRIKMLTLIDSLDTLYILNNHTEFVRGIERLREFDVINEGFFRQDENVSVFETNIRALGGLIGAHFLADEGLDVNINDIWEYDNILLKLMIDLGDRLLPAFNTPTGIPYGTVNLIHGVPAGETKIASLAGAGSLSLEMEVLSRLTGNGVYGRVGRKSVEGLWRRRNAETGLVGKHVDVSTGHWVESVSGIGSNSDSFFEYLLKYSILFPEHSGFWIMFQDVWSGVEEHVKVGVWYGDVDMARGNKGGSRTRFESLASFLPGLQVLLGELGEASKSLNAFYAVRSKYNFLPERFDYEAWDVEGGGGQHPLRPEIYESAYLLGRALKTINPLEDAIRDIDKYTRTPCGFASIENVVTKKLADDMPSYFLSETLKYLYLAFDDDNKIHDKGAGWIFTTEAHPIKWLP</sequence>
<feature type="active site" evidence="5">
    <location>
        <position position="235"/>
    </location>
</feature>
<comment type="similarity">
    <text evidence="2 7">Belongs to the glycosyl hydrolase 47 family.</text>
</comment>
<dbReference type="AlphaFoldDB" id="A0A9W6ZFZ5"/>
<feature type="non-terminal residue" evidence="8">
    <location>
        <position position="444"/>
    </location>
</feature>
<feature type="non-terminal residue" evidence="8">
    <location>
        <position position="1"/>
    </location>
</feature>
<dbReference type="InterPro" id="IPR036026">
    <property type="entry name" value="Seven-hairpin_glycosidases"/>
</dbReference>
<evidence type="ECO:0000256" key="5">
    <source>
        <dbReference type="PIRSR" id="PIRSR601382-1"/>
    </source>
</evidence>
<dbReference type="EC" id="3.2.1.-" evidence="7"/>
<evidence type="ECO:0000256" key="7">
    <source>
        <dbReference type="RuleBase" id="RU361193"/>
    </source>
</evidence>
<evidence type="ECO:0000313" key="8">
    <source>
        <dbReference type="EMBL" id="GMH51446.1"/>
    </source>
</evidence>
<dbReference type="InterPro" id="IPR001382">
    <property type="entry name" value="Glyco_hydro_47"/>
</dbReference>
<proteinExistence type="inferred from homology"/>
<dbReference type="Pfam" id="PF01532">
    <property type="entry name" value="Glyco_hydro_47"/>
    <property type="match status" value="1"/>
</dbReference>
<dbReference type="GO" id="GO:0005509">
    <property type="term" value="F:calcium ion binding"/>
    <property type="evidence" value="ECO:0007669"/>
    <property type="project" value="InterPro"/>
</dbReference>
<feature type="active site" description="Proton donor" evidence="5">
    <location>
        <position position="92"/>
    </location>
</feature>
<keyword evidence="7" id="KW-0378">Hydrolase</keyword>
<reference evidence="9" key="1">
    <citation type="journal article" date="2023" name="Commun. Biol.">
        <title>Genome analysis of Parmales, the sister group of diatoms, reveals the evolutionary specialization of diatoms from phago-mixotrophs to photoautotrophs.</title>
        <authorList>
            <person name="Ban H."/>
            <person name="Sato S."/>
            <person name="Yoshikawa S."/>
            <person name="Yamada K."/>
            <person name="Nakamura Y."/>
            <person name="Ichinomiya M."/>
            <person name="Sato N."/>
            <person name="Blanc-Mathieu R."/>
            <person name="Endo H."/>
            <person name="Kuwata A."/>
            <person name="Ogata H."/>
        </authorList>
    </citation>
    <scope>NUCLEOTIDE SEQUENCE [LARGE SCALE GENOMIC DNA]</scope>
</reference>
<evidence type="ECO:0000313" key="9">
    <source>
        <dbReference type="Proteomes" id="UP001162640"/>
    </source>
</evidence>
<evidence type="ECO:0000256" key="1">
    <source>
        <dbReference type="ARBA" id="ARBA00004240"/>
    </source>
</evidence>
<keyword evidence="7" id="KW-0326">Glycosidase</keyword>
<comment type="subcellular location">
    <subcellularLocation>
        <location evidence="1">Endoplasmic reticulum</location>
    </subcellularLocation>
</comment>
<feature type="active site" evidence="5">
    <location>
        <position position="352"/>
    </location>
</feature>
<dbReference type="SUPFAM" id="SSF48225">
    <property type="entry name" value="Seven-hairpin glycosidases"/>
    <property type="match status" value="1"/>
</dbReference>
<accession>A0A9W6ZFZ5</accession>
<comment type="caution">
    <text evidence="8">The sequence shown here is derived from an EMBL/GenBank/DDBJ whole genome shotgun (WGS) entry which is preliminary data.</text>
</comment>
<dbReference type="GO" id="GO:0016020">
    <property type="term" value="C:membrane"/>
    <property type="evidence" value="ECO:0007669"/>
    <property type="project" value="InterPro"/>
</dbReference>
<dbReference type="GO" id="GO:0044322">
    <property type="term" value="C:endoplasmic reticulum quality control compartment"/>
    <property type="evidence" value="ECO:0007669"/>
    <property type="project" value="GOC"/>
</dbReference>
<evidence type="ECO:0000256" key="4">
    <source>
        <dbReference type="ARBA" id="ARBA00023180"/>
    </source>
</evidence>
<dbReference type="PANTHER" id="PTHR45679:SF6">
    <property type="entry name" value="ER DEGRADATION-ENHANCING ALPHA-MANNOSIDASE-LIKE PROTEIN 2"/>
    <property type="match status" value="1"/>
</dbReference>
<organism evidence="8 9">
    <name type="scientific">Triparma laevis f. inornata</name>
    <dbReference type="NCBI Taxonomy" id="1714386"/>
    <lineage>
        <taxon>Eukaryota</taxon>
        <taxon>Sar</taxon>
        <taxon>Stramenopiles</taxon>
        <taxon>Ochrophyta</taxon>
        <taxon>Bolidophyceae</taxon>
        <taxon>Parmales</taxon>
        <taxon>Triparmaceae</taxon>
        <taxon>Triparma</taxon>
    </lineage>
</organism>
<evidence type="ECO:0000256" key="3">
    <source>
        <dbReference type="ARBA" id="ARBA00022824"/>
    </source>
</evidence>
<evidence type="ECO:0000256" key="6">
    <source>
        <dbReference type="PIRSR" id="PIRSR601382-2"/>
    </source>
</evidence>
<name>A0A9W6ZFZ5_9STRA</name>
<dbReference type="PANTHER" id="PTHR45679">
    <property type="entry name" value="ER DEGRADATION-ENHANCING ALPHA-MANNOSIDASE-LIKE PROTEIN 2"/>
    <property type="match status" value="1"/>
</dbReference>
<feature type="active site" description="Proton donor" evidence="5">
    <location>
        <position position="331"/>
    </location>
</feature>
<dbReference type="GO" id="GO:0005975">
    <property type="term" value="P:carbohydrate metabolic process"/>
    <property type="evidence" value="ECO:0007669"/>
    <property type="project" value="InterPro"/>
</dbReference>
<protein>
    <recommendedName>
        <fullName evidence="7">alpha-1,2-Mannosidase</fullName>
        <ecNumber evidence="7">3.2.1.-</ecNumber>
    </recommendedName>
</protein>
<feature type="binding site" evidence="6">
    <location>
        <position position="435"/>
    </location>
    <ligand>
        <name>Ca(2+)</name>
        <dbReference type="ChEBI" id="CHEBI:29108"/>
    </ligand>
</feature>
<dbReference type="GO" id="GO:1904380">
    <property type="term" value="P:endoplasmic reticulum mannose trimming"/>
    <property type="evidence" value="ECO:0007669"/>
    <property type="project" value="InterPro"/>
</dbReference>
<gene>
    <name evidence="8" type="ORF">TL16_g01013</name>
</gene>
<evidence type="ECO:0000256" key="2">
    <source>
        <dbReference type="ARBA" id="ARBA00007658"/>
    </source>
</evidence>
<dbReference type="InterPro" id="IPR044674">
    <property type="entry name" value="EDEM1/2/3"/>
</dbReference>
<comment type="cofactor">
    <cofactor evidence="6">
        <name>Ca(2+)</name>
        <dbReference type="ChEBI" id="CHEBI:29108"/>
    </cofactor>
</comment>
<dbReference type="GO" id="GO:0004571">
    <property type="term" value="F:mannosyl-oligosaccharide 1,2-alpha-mannosidase activity"/>
    <property type="evidence" value="ECO:0007669"/>
    <property type="project" value="InterPro"/>
</dbReference>
<keyword evidence="6" id="KW-0106">Calcium</keyword>
<dbReference type="Gene3D" id="1.50.10.10">
    <property type="match status" value="1"/>
</dbReference>
<keyword evidence="6" id="KW-0479">Metal-binding</keyword>
<dbReference type="InterPro" id="IPR012341">
    <property type="entry name" value="6hp_glycosidase-like_sf"/>
</dbReference>
<dbReference type="EMBL" id="BLQM01000021">
    <property type="protein sequence ID" value="GMH51446.1"/>
    <property type="molecule type" value="Genomic_DNA"/>
</dbReference>
<dbReference type="PRINTS" id="PR00747">
    <property type="entry name" value="GLYHDRLASE47"/>
</dbReference>
<dbReference type="Proteomes" id="UP001162640">
    <property type="component" value="Unassembled WGS sequence"/>
</dbReference>
<keyword evidence="4" id="KW-0325">Glycoprotein</keyword>